<proteinExistence type="predicted"/>
<evidence type="ECO:0000256" key="1">
    <source>
        <dbReference type="ARBA" id="ARBA00004477"/>
    </source>
</evidence>
<evidence type="ECO:0000256" key="7">
    <source>
        <dbReference type="SAM" id="MobiDB-lite"/>
    </source>
</evidence>
<keyword evidence="6 8" id="KW-0472">Membrane</keyword>
<dbReference type="AlphaFoldDB" id="A0AAF1AK18"/>
<dbReference type="PANTHER" id="PTHR21212:SF5">
    <property type="entry name" value="SEIPIN-1"/>
    <property type="match status" value="1"/>
</dbReference>
<evidence type="ECO:0000256" key="8">
    <source>
        <dbReference type="SAM" id="Phobius"/>
    </source>
</evidence>
<dbReference type="EMBL" id="CP093343">
    <property type="protein sequence ID" value="WOG82995.1"/>
    <property type="molecule type" value="Genomic_DNA"/>
</dbReference>
<evidence type="ECO:0000256" key="3">
    <source>
        <dbReference type="ARBA" id="ARBA00022824"/>
    </source>
</evidence>
<gene>
    <name evidence="9" type="ORF">DCAR_0102168</name>
</gene>
<reference evidence="9" key="2">
    <citation type="submission" date="2022-03" db="EMBL/GenBank/DDBJ databases">
        <title>Draft title - Genomic analysis of global carrot germplasm unveils the trajectory of domestication and the origin of high carotenoid orange carrot.</title>
        <authorList>
            <person name="Iorizzo M."/>
            <person name="Ellison S."/>
            <person name="Senalik D."/>
            <person name="Macko-Podgorni A."/>
            <person name="Grzebelus D."/>
            <person name="Bostan H."/>
            <person name="Rolling W."/>
            <person name="Curaba J."/>
            <person name="Simon P."/>
        </authorList>
    </citation>
    <scope>NUCLEOTIDE SEQUENCE</scope>
    <source>
        <tissue evidence="9">Leaf</tissue>
    </source>
</reference>
<comment type="subcellular location">
    <subcellularLocation>
        <location evidence="1">Endoplasmic reticulum membrane</location>
        <topology evidence="1">Multi-pass membrane protein</topology>
    </subcellularLocation>
</comment>
<evidence type="ECO:0000313" key="10">
    <source>
        <dbReference type="Proteomes" id="UP000077755"/>
    </source>
</evidence>
<feature type="compositionally biased region" description="Low complexity" evidence="7">
    <location>
        <begin position="24"/>
        <end position="33"/>
    </location>
</feature>
<accession>A0AAF1AK18</accession>
<dbReference type="PANTHER" id="PTHR21212">
    <property type="entry name" value="BERNARDINELLI-SEIP CONGENITAL LIPODYSTROPHY 2 HOMOLOG BSCL2 PROTEIN"/>
    <property type="match status" value="1"/>
</dbReference>
<organism evidence="9 10">
    <name type="scientific">Daucus carota subsp. sativus</name>
    <name type="common">Carrot</name>
    <dbReference type="NCBI Taxonomy" id="79200"/>
    <lineage>
        <taxon>Eukaryota</taxon>
        <taxon>Viridiplantae</taxon>
        <taxon>Streptophyta</taxon>
        <taxon>Embryophyta</taxon>
        <taxon>Tracheophyta</taxon>
        <taxon>Spermatophyta</taxon>
        <taxon>Magnoliopsida</taxon>
        <taxon>eudicotyledons</taxon>
        <taxon>Gunneridae</taxon>
        <taxon>Pentapetalae</taxon>
        <taxon>asterids</taxon>
        <taxon>campanulids</taxon>
        <taxon>Apiales</taxon>
        <taxon>Apiaceae</taxon>
        <taxon>Apioideae</taxon>
        <taxon>Scandiceae</taxon>
        <taxon>Daucinae</taxon>
        <taxon>Daucus</taxon>
        <taxon>Daucus sect. Daucus</taxon>
    </lineage>
</organism>
<dbReference type="CDD" id="cd23995">
    <property type="entry name" value="Seipin_BSCL2_like"/>
    <property type="match status" value="1"/>
</dbReference>
<sequence length="392" mass="43989">MPMHTKPPFQVSTLYKLTSMAKSSSSSVSSDSDTFPDPQKPPPQTSLTTLLSSLDSLAGGILRRVAAGLLGAAYVCFLLFVVMIVAVVLGVGIVGLWVEDPVSVKEKVLFDYSELNPSATLALGDFGGELNKMVMREVPVGQTYYVDLLLVLPESDYNLQVGMFQLVAEVVSSDGHVIDRSSHPCMLRFRSLPVRLVRTCLFSVPLILGMRFETQKITIPILRHKEGYPRTEAIKITIIPRAGTLFLPQLYDAEIIMNSELPWKKELIRSWKWTLYVWTSVYMYIMLLIVLGCWFRPLMFPVIIASYSRKEEDFDTATEVRRERPLITQESREVSETLRKWKEIRNKRKEMLLHGVAPDTEGSSASSISVTRDDSSSTAEDAGDSEFVGFDD</sequence>
<dbReference type="Pfam" id="PF06775">
    <property type="entry name" value="Seipin"/>
    <property type="match status" value="1"/>
</dbReference>
<feature type="transmembrane region" description="Helical" evidence="8">
    <location>
        <begin position="271"/>
        <end position="295"/>
    </location>
</feature>
<name>A0AAF1AK18_DAUCS</name>
<dbReference type="GO" id="GO:0006629">
    <property type="term" value="P:lipid metabolic process"/>
    <property type="evidence" value="ECO:0007669"/>
    <property type="project" value="UniProtKB-KW"/>
</dbReference>
<keyword evidence="5" id="KW-0443">Lipid metabolism</keyword>
<dbReference type="GO" id="GO:0005789">
    <property type="term" value="C:endoplasmic reticulum membrane"/>
    <property type="evidence" value="ECO:0007669"/>
    <property type="project" value="UniProtKB-SubCell"/>
</dbReference>
<evidence type="ECO:0000313" key="9">
    <source>
        <dbReference type="EMBL" id="WOG82995.1"/>
    </source>
</evidence>
<keyword evidence="10" id="KW-1185">Reference proteome</keyword>
<feature type="compositionally biased region" description="Acidic residues" evidence="7">
    <location>
        <begin position="381"/>
        <end position="392"/>
    </location>
</feature>
<keyword evidence="2 8" id="KW-0812">Transmembrane</keyword>
<evidence type="ECO:0000256" key="2">
    <source>
        <dbReference type="ARBA" id="ARBA00022692"/>
    </source>
</evidence>
<feature type="region of interest" description="Disordered" evidence="7">
    <location>
        <begin position="24"/>
        <end position="44"/>
    </location>
</feature>
<feature type="transmembrane region" description="Helical" evidence="8">
    <location>
        <begin position="72"/>
        <end position="98"/>
    </location>
</feature>
<dbReference type="Proteomes" id="UP000077755">
    <property type="component" value="Chromosome 1"/>
</dbReference>
<protein>
    <recommendedName>
        <fullName evidence="11">Seipin</fullName>
    </recommendedName>
</protein>
<feature type="region of interest" description="Disordered" evidence="7">
    <location>
        <begin position="352"/>
        <end position="392"/>
    </location>
</feature>
<evidence type="ECO:0000256" key="6">
    <source>
        <dbReference type="ARBA" id="ARBA00023136"/>
    </source>
</evidence>
<keyword evidence="4 8" id="KW-1133">Transmembrane helix</keyword>
<evidence type="ECO:0000256" key="4">
    <source>
        <dbReference type="ARBA" id="ARBA00022989"/>
    </source>
</evidence>
<evidence type="ECO:0000256" key="5">
    <source>
        <dbReference type="ARBA" id="ARBA00023098"/>
    </source>
</evidence>
<dbReference type="InterPro" id="IPR009617">
    <property type="entry name" value="Seipin"/>
</dbReference>
<dbReference type="GO" id="GO:0140042">
    <property type="term" value="P:lipid droplet formation"/>
    <property type="evidence" value="ECO:0007669"/>
    <property type="project" value="UniProtKB-ARBA"/>
</dbReference>
<evidence type="ECO:0008006" key="11">
    <source>
        <dbReference type="Google" id="ProtNLM"/>
    </source>
</evidence>
<keyword evidence="3" id="KW-0256">Endoplasmic reticulum</keyword>
<reference evidence="9" key="1">
    <citation type="journal article" date="2016" name="Nat. Genet.">
        <title>A high-quality carrot genome assembly provides new insights into carotenoid accumulation and asterid genome evolution.</title>
        <authorList>
            <person name="Iorizzo M."/>
            <person name="Ellison S."/>
            <person name="Senalik D."/>
            <person name="Zeng P."/>
            <person name="Satapoomin P."/>
            <person name="Huang J."/>
            <person name="Bowman M."/>
            <person name="Iovene M."/>
            <person name="Sanseverino W."/>
            <person name="Cavagnaro P."/>
            <person name="Yildiz M."/>
            <person name="Macko-Podgorni A."/>
            <person name="Moranska E."/>
            <person name="Grzebelus E."/>
            <person name="Grzebelus D."/>
            <person name="Ashrafi H."/>
            <person name="Zheng Z."/>
            <person name="Cheng S."/>
            <person name="Spooner D."/>
            <person name="Van Deynze A."/>
            <person name="Simon P."/>
        </authorList>
    </citation>
    <scope>NUCLEOTIDE SEQUENCE</scope>
    <source>
        <tissue evidence="9">Leaf</tissue>
    </source>
</reference>